<dbReference type="Pfam" id="PF06127">
    <property type="entry name" value="Mpo1-like"/>
    <property type="match status" value="1"/>
</dbReference>
<keyword evidence="1" id="KW-1133">Transmembrane helix</keyword>
<dbReference type="GO" id="GO:0046521">
    <property type="term" value="P:sphingoid catabolic process"/>
    <property type="evidence" value="ECO:0007669"/>
    <property type="project" value="TreeGrafter"/>
</dbReference>
<evidence type="ECO:0000313" key="2">
    <source>
        <dbReference type="EMBL" id="KAG6758047.1"/>
    </source>
</evidence>
<sequence length="281" mass="31993">MGKYGLFDLEKHFAFYGAYHSNPINILIHMIFVWPIFFTSSLILYFTPPLFNLPRVELSLFGNDVVLFLNIGSFLVLIYALFYICLDPKAGSLAALFCGFCWVSSCFVASWLGFSLTWKVILFPVIFLVFGVLGNISYFTSRCMLFQSNIVRLEKCRTLDLNGSIERELNWCSLLRLISDKEDGHDEFSASLQQIVLQVVLVAQIICWTGQFIGHGVFEKRAPALLDNLVQAFVMAPFFVLLEALQTSFGYEPYPGFHASVQAKIDAEIKEWKEKKLKLLS</sequence>
<dbReference type="PANTHER" id="PTHR28026">
    <property type="entry name" value="DUF962 DOMAIN PROTEIN (AFU_ORTHOLOGUE AFUA_8G05310)"/>
    <property type="match status" value="1"/>
</dbReference>
<dbReference type="AlphaFoldDB" id="A0A8X8CLA9"/>
<dbReference type="EMBL" id="JAAWWB010000020">
    <property type="protein sequence ID" value="KAG6758047.1"/>
    <property type="molecule type" value="Genomic_DNA"/>
</dbReference>
<reference evidence="2" key="1">
    <citation type="journal article" date="2020" name="bioRxiv">
        <title>Hybrid origin of Populus tomentosa Carr. identified through genome sequencing and phylogenomic analysis.</title>
        <authorList>
            <person name="An X."/>
            <person name="Gao K."/>
            <person name="Chen Z."/>
            <person name="Li J."/>
            <person name="Yang X."/>
            <person name="Yang X."/>
            <person name="Zhou J."/>
            <person name="Guo T."/>
            <person name="Zhao T."/>
            <person name="Huang S."/>
            <person name="Miao D."/>
            <person name="Khan W.U."/>
            <person name="Rao P."/>
            <person name="Ye M."/>
            <person name="Lei B."/>
            <person name="Liao W."/>
            <person name="Wang J."/>
            <person name="Ji L."/>
            <person name="Li Y."/>
            <person name="Guo B."/>
            <person name="Mustafa N.S."/>
            <person name="Li S."/>
            <person name="Yun Q."/>
            <person name="Keller S.R."/>
            <person name="Mao J."/>
            <person name="Zhang R."/>
            <person name="Strauss S.H."/>
        </authorList>
    </citation>
    <scope>NUCLEOTIDE SEQUENCE</scope>
    <source>
        <strain evidence="2">GM15</strain>
        <tissue evidence="2">Leaf</tissue>
    </source>
</reference>
<dbReference type="OrthoDB" id="2124888at2759"/>
<dbReference type="Proteomes" id="UP000886885">
    <property type="component" value="Chromosome 10D"/>
</dbReference>
<evidence type="ECO:0000256" key="1">
    <source>
        <dbReference type="SAM" id="Phobius"/>
    </source>
</evidence>
<dbReference type="GO" id="GO:0005783">
    <property type="term" value="C:endoplasmic reticulum"/>
    <property type="evidence" value="ECO:0007669"/>
    <property type="project" value="TreeGrafter"/>
</dbReference>
<feature type="transmembrane region" description="Helical" evidence="1">
    <location>
        <begin position="120"/>
        <end position="139"/>
    </location>
</feature>
<protein>
    <submittedName>
        <fullName evidence="2">Uncharacterized protein</fullName>
    </submittedName>
</protein>
<dbReference type="PANTHER" id="PTHR28026:SF8">
    <property type="entry name" value="YGL010W-LIKE PROTEIN"/>
    <property type="match status" value="1"/>
</dbReference>
<dbReference type="GO" id="GO:0016020">
    <property type="term" value="C:membrane"/>
    <property type="evidence" value="ECO:0007669"/>
    <property type="project" value="GOC"/>
</dbReference>
<feature type="transmembrane region" description="Helical" evidence="1">
    <location>
        <begin position="26"/>
        <end position="46"/>
    </location>
</feature>
<feature type="transmembrane region" description="Helical" evidence="1">
    <location>
        <begin position="93"/>
        <end position="114"/>
    </location>
</feature>
<feature type="transmembrane region" description="Helical" evidence="1">
    <location>
        <begin position="66"/>
        <end position="86"/>
    </location>
</feature>
<organism evidence="2 3">
    <name type="scientific">Populus tomentosa</name>
    <name type="common">Chinese white poplar</name>
    <dbReference type="NCBI Taxonomy" id="118781"/>
    <lineage>
        <taxon>Eukaryota</taxon>
        <taxon>Viridiplantae</taxon>
        <taxon>Streptophyta</taxon>
        <taxon>Embryophyta</taxon>
        <taxon>Tracheophyta</taxon>
        <taxon>Spermatophyta</taxon>
        <taxon>Magnoliopsida</taxon>
        <taxon>eudicotyledons</taxon>
        <taxon>Gunneridae</taxon>
        <taxon>Pentapetalae</taxon>
        <taxon>rosids</taxon>
        <taxon>fabids</taxon>
        <taxon>Malpighiales</taxon>
        <taxon>Salicaceae</taxon>
        <taxon>Saliceae</taxon>
        <taxon>Populus</taxon>
    </lineage>
</organism>
<accession>A0A8X8CLA9</accession>
<keyword evidence="1" id="KW-0812">Transmembrane</keyword>
<dbReference type="InterPro" id="IPR009305">
    <property type="entry name" value="Mpo1-like"/>
</dbReference>
<comment type="caution">
    <text evidence="2">The sequence shown here is derived from an EMBL/GenBank/DDBJ whole genome shotgun (WGS) entry which is preliminary data.</text>
</comment>
<gene>
    <name evidence="2" type="ORF">POTOM_038380</name>
</gene>
<proteinExistence type="predicted"/>
<keyword evidence="3" id="KW-1185">Reference proteome</keyword>
<evidence type="ECO:0000313" key="3">
    <source>
        <dbReference type="Proteomes" id="UP000886885"/>
    </source>
</evidence>
<keyword evidence="1" id="KW-0472">Membrane</keyword>
<name>A0A8X8CLA9_POPTO</name>